<gene>
    <name evidence="7" type="ORF">PENDEC_c024G06560</name>
</gene>
<dbReference type="GO" id="GO:0016491">
    <property type="term" value="F:oxidoreductase activity"/>
    <property type="evidence" value="ECO:0007669"/>
    <property type="project" value="UniProtKB-KW"/>
</dbReference>
<keyword evidence="5" id="KW-0732">Signal</keyword>
<sequence length="521" mass="55808">MKLLGVLIGVSAAGALAASISDVTKFSSFAQSLGLSTADTRTLAAQYAKAGDPVAILNIACLTAQGVLGTQNVDTSPLNQTTVDANWSESCVAEPHCIIQPEEAQDVSTAVKVINFFQVKFAVRSGGHSPNPGWSSVGSQGILLDLSRLNSVSLSANGQIASVGPGLRWGEVDKALDAEKAVVIGGRLPTVGVGGLILGGGYHHMSNRFGLAADNVKNFEVVLANGTIVNANAKLNNDLFWALKGGGPNYGIVSRYDLNTVPVYEIWGKMMIYAPDQAGAVLDAFTEWQLNGASDVKSTVALDISLTSIVIGLVYSEPADNPSAFASFYDLEPLATPVPAMNTTFVVIDQLLGSAFPVSRGRHDYRGCSTRIDANLTRDVYNYWLEKAQAAHQTIGVNQTFSLQYVGENLIQKGIENGGNALNIRSGPQQWWTTIVDWENEADDEAARSVSIETTKYWQKLAKERGLDVSFTYMNDASRDQNPLASYGATNVKKLKATAKKYDPTQMLQELQSNGFLLSKV</sequence>
<dbReference type="Gene3D" id="3.30.43.10">
    <property type="entry name" value="Uridine Diphospho-n-acetylenolpyruvylglucosamine Reductase, domain 2"/>
    <property type="match status" value="1"/>
</dbReference>
<feature type="domain" description="FAD-binding PCMH-type" evidence="6">
    <location>
        <begin position="91"/>
        <end position="263"/>
    </location>
</feature>
<dbReference type="InterPro" id="IPR036318">
    <property type="entry name" value="FAD-bd_PCMH-like_sf"/>
</dbReference>
<dbReference type="Pfam" id="PF01565">
    <property type="entry name" value="FAD_binding_4"/>
    <property type="match status" value="1"/>
</dbReference>
<feature type="signal peptide" evidence="5">
    <location>
        <begin position="1"/>
        <end position="17"/>
    </location>
</feature>
<dbReference type="AlphaFoldDB" id="A0A1V6P029"/>
<dbReference type="STRING" id="69771.A0A1V6P029"/>
<comment type="caution">
    <text evidence="7">The sequence shown here is derived from an EMBL/GenBank/DDBJ whole genome shotgun (WGS) entry which is preliminary data.</text>
</comment>
<dbReference type="Proteomes" id="UP000191522">
    <property type="component" value="Unassembled WGS sequence"/>
</dbReference>
<keyword evidence="4" id="KW-0560">Oxidoreductase</keyword>
<keyword evidence="3" id="KW-0274">FAD</keyword>
<evidence type="ECO:0000256" key="4">
    <source>
        <dbReference type="ARBA" id="ARBA00023002"/>
    </source>
</evidence>
<evidence type="ECO:0000256" key="5">
    <source>
        <dbReference type="SAM" id="SignalP"/>
    </source>
</evidence>
<dbReference type="EMBL" id="MDYL01000024">
    <property type="protein sequence ID" value="OQD70315.1"/>
    <property type="molecule type" value="Genomic_DNA"/>
</dbReference>
<proteinExistence type="inferred from homology"/>
<dbReference type="Gene3D" id="3.40.462.20">
    <property type="match status" value="1"/>
</dbReference>
<evidence type="ECO:0000259" key="6">
    <source>
        <dbReference type="PROSITE" id="PS51387"/>
    </source>
</evidence>
<protein>
    <recommendedName>
        <fullName evidence="6">FAD-binding PCMH-type domain-containing protein</fullName>
    </recommendedName>
</protein>
<dbReference type="Gene3D" id="3.30.465.10">
    <property type="match status" value="1"/>
</dbReference>
<dbReference type="InterPro" id="IPR016166">
    <property type="entry name" value="FAD-bd_PCMH"/>
</dbReference>
<keyword evidence="2" id="KW-0285">Flavoprotein</keyword>
<dbReference type="InterPro" id="IPR006094">
    <property type="entry name" value="Oxid_FAD_bind_N"/>
</dbReference>
<keyword evidence="8" id="KW-1185">Reference proteome</keyword>
<organism evidence="7 8">
    <name type="scientific">Penicillium decumbens</name>
    <dbReference type="NCBI Taxonomy" id="69771"/>
    <lineage>
        <taxon>Eukaryota</taxon>
        <taxon>Fungi</taxon>
        <taxon>Dikarya</taxon>
        <taxon>Ascomycota</taxon>
        <taxon>Pezizomycotina</taxon>
        <taxon>Eurotiomycetes</taxon>
        <taxon>Eurotiomycetidae</taxon>
        <taxon>Eurotiales</taxon>
        <taxon>Aspergillaceae</taxon>
        <taxon>Penicillium</taxon>
    </lineage>
</organism>
<name>A0A1V6P029_PENDC</name>
<comment type="similarity">
    <text evidence="1">Belongs to the oxygen-dependent FAD-linked oxidoreductase family.</text>
</comment>
<evidence type="ECO:0000256" key="1">
    <source>
        <dbReference type="ARBA" id="ARBA00005466"/>
    </source>
</evidence>
<feature type="chain" id="PRO_5012438379" description="FAD-binding PCMH-type domain-containing protein" evidence="5">
    <location>
        <begin position="18"/>
        <end position="521"/>
    </location>
</feature>
<dbReference type="PROSITE" id="PS51387">
    <property type="entry name" value="FAD_PCMH"/>
    <property type="match status" value="1"/>
</dbReference>
<dbReference type="OrthoDB" id="2151789at2759"/>
<dbReference type="GO" id="GO:0071949">
    <property type="term" value="F:FAD binding"/>
    <property type="evidence" value="ECO:0007669"/>
    <property type="project" value="InterPro"/>
</dbReference>
<dbReference type="PANTHER" id="PTHR42973">
    <property type="entry name" value="BINDING OXIDOREDUCTASE, PUTATIVE (AFU_ORTHOLOGUE AFUA_1G17690)-RELATED"/>
    <property type="match status" value="1"/>
</dbReference>
<dbReference type="PANTHER" id="PTHR42973:SF54">
    <property type="entry name" value="FAD-BINDING PCMH-TYPE DOMAIN-CONTAINING PROTEIN"/>
    <property type="match status" value="1"/>
</dbReference>
<evidence type="ECO:0000256" key="2">
    <source>
        <dbReference type="ARBA" id="ARBA00022630"/>
    </source>
</evidence>
<dbReference type="InterPro" id="IPR016169">
    <property type="entry name" value="FAD-bd_PCMH_sub2"/>
</dbReference>
<evidence type="ECO:0000313" key="7">
    <source>
        <dbReference type="EMBL" id="OQD70315.1"/>
    </source>
</evidence>
<evidence type="ECO:0000313" key="8">
    <source>
        <dbReference type="Proteomes" id="UP000191522"/>
    </source>
</evidence>
<dbReference type="InterPro" id="IPR016167">
    <property type="entry name" value="FAD-bd_PCMH_sub1"/>
</dbReference>
<dbReference type="SUPFAM" id="SSF56176">
    <property type="entry name" value="FAD-binding/transporter-associated domain-like"/>
    <property type="match status" value="1"/>
</dbReference>
<dbReference type="OMA" id="STNCWLQ"/>
<dbReference type="InterPro" id="IPR050416">
    <property type="entry name" value="FAD-linked_Oxidoreductase"/>
</dbReference>
<reference evidence="8" key="1">
    <citation type="journal article" date="2017" name="Nat. Microbiol.">
        <title>Global analysis of biosynthetic gene clusters reveals vast potential of secondary metabolite production in Penicillium species.</title>
        <authorList>
            <person name="Nielsen J.C."/>
            <person name="Grijseels S."/>
            <person name="Prigent S."/>
            <person name="Ji B."/>
            <person name="Dainat J."/>
            <person name="Nielsen K.F."/>
            <person name="Frisvad J.C."/>
            <person name="Workman M."/>
            <person name="Nielsen J."/>
        </authorList>
    </citation>
    <scope>NUCLEOTIDE SEQUENCE [LARGE SCALE GENOMIC DNA]</scope>
    <source>
        <strain evidence="8">IBT 11843</strain>
    </source>
</reference>
<accession>A0A1V6P029</accession>
<evidence type="ECO:0000256" key="3">
    <source>
        <dbReference type="ARBA" id="ARBA00022827"/>
    </source>
</evidence>